<organism evidence="1 2">
    <name type="scientific">Pseudomonas taeanensis MS-3</name>
    <dbReference type="NCBI Taxonomy" id="1395571"/>
    <lineage>
        <taxon>Bacteria</taxon>
        <taxon>Pseudomonadati</taxon>
        <taxon>Pseudomonadota</taxon>
        <taxon>Gammaproteobacteria</taxon>
        <taxon>Pseudomonadales</taxon>
        <taxon>Pseudomonadaceae</taxon>
        <taxon>Pseudomonas</taxon>
    </lineage>
</organism>
<evidence type="ECO:0000313" key="2">
    <source>
        <dbReference type="Proteomes" id="UP000030063"/>
    </source>
</evidence>
<protein>
    <submittedName>
        <fullName evidence="1">Uncharacterized protein</fullName>
    </submittedName>
</protein>
<sequence length="399" mass="44527">MSQSLAHYYVRNKLTHKLISKRVLSPIALSLQPPADLVKALSIEDEVSKLSAVFAEFQHCNDSQSGLPRYMPFYRFIQSKFPGFQWQTRTREGKKTLILDKPYINQSRPSLLNLLLCAVNDNTATTPALKVRYPSMQDLPDELVLDLERAFESLSFSQSAAHFMARFAETLHKGLAGERVTLVSPVCPDYGFESQNGRFRYTFEQLGDGIGLVAGRVVKTLPVLQAVLCKHGIDAQLAVAAGDFEGFDASTLARLKETREGFAGKLRISQEKVLSALGPGAESLFIAEAVGGESSWHALTATAQQRLAEGDSGCIVAGDLDYASIFNARLPLYQAWHQQRSNDELMQVLYAQGAEYAAMGKVFAERWRNPIVIGADHNRMQPFYWFYSQIPVLYLTRVY</sequence>
<comment type="caution">
    <text evidence="1">The sequence shown here is derived from an EMBL/GenBank/DDBJ whole genome shotgun (WGS) entry which is preliminary data.</text>
</comment>
<reference evidence="1 2" key="1">
    <citation type="journal article" date="2014" name="Genome Announc.">
        <title>Draft Genome Sequence of Petroleum Oil-Degrading Marine Bacterium Pseudomonas taeanensis Strain MS-3, Isolated from a Crude Oil-Contaminated Seashore.</title>
        <authorList>
            <person name="Lee S.Y."/>
            <person name="Kim S.H."/>
            <person name="Lee D.G."/>
            <person name="Shin S."/>
            <person name="Yun S.H."/>
            <person name="Choi C.W."/>
            <person name="Chung Y.H."/>
            <person name="Choi J.S."/>
            <person name="Kahng H.Y."/>
            <person name="Kim S.I."/>
        </authorList>
    </citation>
    <scope>NUCLEOTIDE SEQUENCE [LARGE SCALE GENOMIC DNA]</scope>
    <source>
        <strain evidence="1 2">MS-3</strain>
    </source>
</reference>
<keyword evidence="2" id="KW-1185">Reference proteome</keyword>
<dbReference type="AlphaFoldDB" id="A0A0A1YL37"/>
<proteinExistence type="predicted"/>
<dbReference type="EMBL" id="AWSQ01000001">
    <property type="protein sequence ID" value="KFX70642.1"/>
    <property type="molecule type" value="Genomic_DNA"/>
</dbReference>
<dbReference type="Proteomes" id="UP000030063">
    <property type="component" value="Unassembled WGS sequence"/>
</dbReference>
<dbReference type="RefSeq" id="WP_025163460.1">
    <property type="nucleotide sequence ID" value="NZ_AWSQ01000001.1"/>
</dbReference>
<accession>A0A0A1YL37</accession>
<dbReference type="OrthoDB" id="6765117at2"/>
<name>A0A0A1YL37_9PSED</name>
<gene>
    <name evidence="1" type="ORF">TMS3_0101485</name>
</gene>
<dbReference type="STRING" id="1395571.TMS3_0101485"/>
<evidence type="ECO:0000313" key="1">
    <source>
        <dbReference type="EMBL" id="KFX70642.1"/>
    </source>
</evidence>